<evidence type="ECO:0008006" key="4">
    <source>
        <dbReference type="Google" id="ProtNLM"/>
    </source>
</evidence>
<dbReference type="Pfam" id="PF11307">
    <property type="entry name" value="DUF3109"/>
    <property type="match status" value="1"/>
</dbReference>
<dbReference type="STRING" id="558173.CDOO_02330"/>
<reference evidence="2 3" key="1">
    <citation type="submission" date="2013-09" db="EMBL/GenBank/DDBJ databases">
        <title>Complete genome sequence of Corynebacterium doosanense CAU 212(T) (=DSM 45436(T)), isolated from activated sludge.</title>
        <authorList>
            <person name="Schaffert L."/>
            <person name="Albersmeier A."/>
            <person name="Kalinowski J."/>
            <person name="Ruckert C."/>
        </authorList>
    </citation>
    <scope>NUCLEOTIDE SEQUENCE [LARGE SCALE GENOMIC DNA]</scope>
    <source>
        <strain evidence="2 3">CAU 212</strain>
    </source>
</reference>
<evidence type="ECO:0000256" key="1">
    <source>
        <dbReference type="ARBA" id="ARBA00093770"/>
    </source>
</evidence>
<organism evidence="2 3">
    <name type="scientific">Corynebacterium doosanense CAU 212 = DSM 45436</name>
    <dbReference type="NCBI Taxonomy" id="558173"/>
    <lineage>
        <taxon>Bacteria</taxon>
        <taxon>Bacillati</taxon>
        <taxon>Actinomycetota</taxon>
        <taxon>Actinomycetes</taxon>
        <taxon>Mycobacteriales</taxon>
        <taxon>Corynebacteriaceae</taxon>
        <taxon>Corynebacterium</taxon>
    </lineage>
</organism>
<dbReference type="AlphaFoldDB" id="A0A097IDJ7"/>
<accession>A0A097IDJ7</accession>
<dbReference type="HOGENOM" id="CLU_071594_0_0_11"/>
<protein>
    <recommendedName>
        <fullName evidence="4">DUF3109 family protein</fullName>
    </recommendedName>
</protein>
<dbReference type="eggNOG" id="ENOG502Z8QX">
    <property type="taxonomic scope" value="Bacteria"/>
</dbReference>
<dbReference type="RefSeq" id="WP_018021385.1">
    <property type="nucleotide sequence ID" value="NZ_AQUX01000002.1"/>
</dbReference>
<dbReference type="Proteomes" id="UP000029914">
    <property type="component" value="Chromosome"/>
</dbReference>
<gene>
    <name evidence="2" type="ORF">CDOO_02330</name>
</gene>
<evidence type="ECO:0000313" key="2">
    <source>
        <dbReference type="EMBL" id="AIT60218.1"/>
    </source>
</evidence>
<comment type="similarity">
    <text evidence="1">Belongs to the Rv0495c family.</text>
</comment>
<evidence type="ECO:0000313" key="3">
    <source>
        <dbReference type="Proteomes" id="UP000029914"/>
    </source>
</evidence>
<name>A0A097IDJ7_9CORY</name>
<dbReference type="InterPro" id="IPR021458">
    <property type="entry name" value="Rv0495c"/>
</dbReference>
<dbReference type="EMBL" id="CP006764">
    <property type="protein sequence ID" value="AIT60218.1"/>
    <property type="molecule type" value="Genomic_DNA"/>
</dbReference>
<dbReference type="OrthoDB" id="3394274at2"/>
<keyword evidence="3" id="KW-1185">Reference proteome</keyword>
<dbReference type="KEGG" id="cdo:CDOO_02330"/>
<sequence length="298" mass="33552">MNHPPEPPVSTPVHLGFPASSPAAASIRAGRELPPDFPREWFEFTDPTDPEHVFSIDLTWVESFYTCRFGQPECHGIDAALPDVGCCTHGAYLADETDRDQLYDAVAEMPAKYWQHRPRRTDAFLADAEAVEVEPWLDWDELDDEDGNPEPALKTSVVEGACIFANRSGWETGPGCALHQWAIAEGREVTVVKPEVCWQVPMRRHEAYEDRTDGVEILRTTIGEYDRRAWGGGGEDFDWWCSTDSACHVAQEPMWRAQKTELIAMMGEPSYEVLAAHCRSREDVPRLRHPASSQISNL</sequence>
<proteinExistence type="inferred from homology"/>